<evidence type="ECO:0000256" key="2">
    <source>
        <dbReference type="ARBA" id="ARBA00022475"/>
    </source>
</evidence>
<sequence>MRFLLRSLTQRVGRVAVAALSVTIAVAIVVSALGLSRGIRQKLGNELSAYGANVIVTSLSGQSGQSGRAGLDRNLAETALSGINGINDFTFQLYGSVAVKDTEVELIGMDLERASGWKIEGRLPVSGAREALLGSNVRAVLGVVLGEEAGGTLTFGPDISGNNKNEFRAVGFAERGGPEDGAVMLWLEEAQELLSRPGIVSAALVRAEPGRVEEAVSEIRLALPEAEVKTLRQVASAEEAFLRKIELLMALVSIVVLVTASISLSSTMTATVLERLKEIGLMKAIGGTRRAIGIFFVSEGTAIGLLGGVAGYLLGALAAMAASKGAFGTAVSVPVSLLVLGVVLGVLISVAASLLPLFGALKCKPSVILRGE</sequence>
<evidence type="ECO:0000256" key="3">
    <source>
        <dbReference type="ARBA" id="ARBA00022692"/>
    </source>
</evidence>
<feature type="transmembrane region" description="Helical" evidence="7">
    <location>
        <begin position="12"/>
        <end position="35"/>
    </location>
</feature>
<dbReference type="GO" id="GO:0005886">
    <property type="term" value="C:plasma membrane"/>
    <property type="evidence" value="ECO:0007669"/>
    <property type="project" value="UniProtKB-SubCell"/>
</dbReference>
<gene>
    <name evidence="10" type="ORF">LCGC14_1518090</name>
</gene>
<evidence type="ECO:0000256" key="6">
    <source>
        <dbReference type="ARBA" id="ARBA00038076"/>
    </source>
</evidence>
<name>A0A0F9M0N0_9ZZZZ</name>
<organism evidence="10">
    <name type="scientific">marine sediment metagenome</name>
    <dbReference type="NCBI Taxonomy" id="412755"/>
    <lineage>
        <taxon>unclassified sequences</taxon>
        <taxon>metagenomes</taxon>
        <taxon>ecological metagenomes</taxon>
    </lineage>
</organism>
<dbReference type="AlphaFoldDB" id="A0A0F9M0N0"/>
<keyword evidence="3 7" id="KW-0812">Transmembrane</keyword>
<evidence type="ECO:0000313" key="10">
    <source>
        <dbReference type="EMBL" id="KKM62792.1"/>
    </source>
</evidence>
<dbReference type="InterPro" id="IPR003838">
    <property type="entry name" value="ABC3_permease_C"/>
</dbReference>
<comment type="similarity">
    <text evidence="6">Belongs to the ABC-4 integral membrane protein family.</text>
</comment>
<comment type="subcellular location">
    <subcellularLocation>
        <location evidence="1">Cell membrane</location>
        <topology evidence="1">Multi-pass membrane protein</topology>
    </subcellularLocation>
</comment>
<feature type="transmembrane region" description="Helical" evidence="7">
    <location>
        <begin position="294"/>
        <end position="315"/>
    </location>
</feature>
<dbReference type="Pfam" id="PF12704">
    <property type="entry name" value="MacB_PCD"/>
    <property type="match status" value="1"/>
</dbReference>
<evidence type="ECO:0008006" key="11">
    <source>
        <dbReference type="Google" id="ProtNLM"/>
    </source>
</evidence>
<reference evidence="10" key="1">
    <citation type="journal article" date="2015" name="Nature">
        <title>Complex archaea that bridge the gap between prokaryotes and eukaryotes.</title>
        <authorList>
            <person name="Spang A."/>
            <person name="Saw J.H."/>
            <person name="Jorgensen S.L."/>
            <person name="Zaremba-Niedzwiedzka K."/>
            <person name="Martijn J."/>
            <person name="Lind A.E."/>
            <person name="van Eijk R."/>
            <person name="Schleper C."/>
            <person name="Guy L."/>
            <person name="Ettema T.J."/>
        </authorList>
    </citation>
    <scope>NUCLEOTIDE SEQUENCE</scope>
</reference>
<evidence type="ECO:0000256" key="7">
    <source>
        <dbReference type="SAM" id="Phobius"/>
    </source>
</evidence>
<evidence type="ECO:0000259" key="9">
    <source>
        <dbReference type="Pfam" id="PF12704"/>
    </source>
</evidence>
<feature type="domain" description="MacB-like periplasmic core" evidence="9">
    <location>
        <begin position="16"/>
        <end position="218"/>
    </location>
</feature>
<keyword evidence="5 7" id="KW-0472">Membrane</keyword>
<evidence type="ECO:0000256" key="1">
    <source>
        <dbReference type="ARBA" id="ARBA00004651"/>
    </source>
</evidence>
<evidence type="ECO:0000256" key="5">
    <source>
        <dbReference type="ARBA" id="ARBA00023136"/>
    </source>
</evidence>
<keyword evidence="2" id="KW-1003">Cell membrane</keyword>
<dbReference type="GO" id="GO:0022857">
    <property type="term" value="F:transmembrane transporter activity"/>
    <property type="evidence" value="ECO:0007669"/>
    <property type="project" value="TreeGrafter"/>
</dbReference>
<dbReference type="PANTHER" id="PTHR30572">
    <property type="entry name" value="MEMBRANE COMPONENT OF TRANSPORTER-RELATED"/>
    <property type="match status" value="1"/>
</dbReference>
<evidence type="ECO:0000256" key="4">
    <source>
        <dbReference type="ARBA" id="ARBA00022989"/>
    </source>
</evidence>
<dbReference type="InterPro" id="IPR025857">
    <property type="entry name" value="MacB_PCD"/>
</dbReference>
<keyword evidence="4 7" id="KW-1133">Transmembrane helix</keyword>
<comment type="caution">
    <text evidence="10">The sequence shown here is derived from an EMBL/GenBank/DDBJ whole genome shotgun (WGS) entry which is preliminary data.</text>
</comment>
<evidence type="ECO:0000259" key="8">
    <source>
        <dbReference type="Pfam" id="PF02687"/>
    </source>
</evidence>
<dbReference type="EMBL" id="LAZR01011226">
    <property type="protein sequence ID" value="KKM62792.1"/>
    <property type="molecule type" value="Genomic_DNA"/>
</dbReference>
<feature type="domain" description="ABC3 transporter permease C-terminal" evidence="8">
    <location>
        <begin position="251"/>
        <end position="362"/>
    </location>
</feature>
<dbReference type="InterPro" id="IPR050250">
    <property type="entry name" value="Macrolide_Exporter_MacB"/>
</dbReference>
<accession>A0A0F9M0N0</accession>
<protein>
    <recommendedName>
        <fullName evidence="11">ABC3 transporter permease protein domain-containing protein</fullName>
    </recommendedName>
</protein>
<proteinExistence type="inferred from homology"/>
<feature type="transmembrane region" description="Helical" evidence="7">
    <location>
        <begin position="247"/>
        <end position="273"/>
    </location>
</feature>
<feature type="transmembrane region" description="Helical" evidence="7">
    <location>
        <begin position="335"/>
        <end position="361"/>
    </location>
</feature>
<dbReference type="PANTHER" id="PTHR30572:SF4">
    <property type="entry name" value="ABC TRANSPORTER PERMEASE YTRF"/>
    <property type="match status" value="1"/>
</dbReference>
<dbReference type="Pfam" id="PF02687">
    <property type="entry name" value="FtsX"/>
    <property type="match status" value="1"/>
</dbReference>